<accession>A0ABT7BYN6</accession>
<comment type="caution">
    <text evidence="1">The sequence shown here is derived from an EMBL/GenBank/DDBJ whole genome shotgun (WGS) entry which is preliminary data.</text>
</comment>
<dbReference type="Proteomes" id="UP001232992">
    <property type="component" value="Unassembled WGS sequence"/>
</dbReference>
<dbReference type="RefSeq" id="WP_283758975.1">
    <property type="nucleotide sequence ID" value="NZ_JAQOSQ010000014.1"/>
</dbReference>
<organism evidence="1 2">
    <name type="scientific">Roseofilum casamattae BLCC-M143</name>
    <dbReference type="NCBI Taxonomy" id="3022442"/>
    <lineage>
        <taxon>Bacteria</taxon>
        <taxon>Bacillati</taxon>
        <taxon>Cyanobacteriota</taxon>
        <taxon>Cyanophyceae</taxon>
        <taxon>Desertifilales</taxon>
        <taxon>Desertifilaceae</taxon>
        <taxon>Roseofilum</taxon>
        <taxon>Roseofilum casamattae</taxon>
    </lineage>
</organism>
<sequence>MSGLDKLDSNVIAAIDNLSEALKVANQQSDKPNNIVVISIKKKPAPSFGLVDNNQINYCPDGEEPYEVSPGVIICRPKE</sequence>
<keyword evidence="2" id="KW-1185">Reference proteome</keyword>
<gene>
    <name evidence="1" type="ORF">PMH09_14145</name>
</gene>
<evidence type="ECO:0000313" key="2">
    <source>
        <dbReference type="Proteomes" id="UP001232992"/>
    </source>
</evidence>
<dbReference type="EMBL" id="JAQOSQ010000014">
    <property type="protein sequence ID" value="MDJ1184322.1"/>
    <property type="molecule type" value="Genomic_DNA"/>
</dbReference>
<name>A0ABT7BYN6_9CYAN</name>
<proteinExistence type="predicted"/>
<protein>
    <submittedName>
        <fullName evidence="1">Uncharacterized protein</fullName>
    </submittedName>
</protein>
<evidence type="ECO:0000313" key="1">
    <source>
        <dbReference type="EMBL" id="MDJ1184322.1"/>
    </source>
</evidence>
<reference evidence="1 2" key="1">
    <citation type="submission" date="2023-01" db="EMBL/GenBank/DDBJ databases">
        <title>Novel diversity within Roseofilum (Cyanobacteria; Desertifilaceae) from marine benthic mats with descriptions of four novel species.</title>
        <authorList>
            <person name="Wang Y."/>
            <person name="Berthold D.E."/>
            <person name="Hu J."/>
            <person name="Lefler F.W."/>
            <person name="Laughinghouse H.D. IV."/>
        </authorList>
    </citation>
    <scope>NUCLEOTIDE SEQUENCE [LARGE SCALE GENOMIC DNA]</scope>
    <source>
        <strain evidence="1 2">BLCC-M143</strain>
    </source>
</reference>